<keyword evidence="2" id="KW-1185">Reference proteome</keyword>
<name>A0A1M7ZUG0_9FLAO</name>
<dbReference type="RefSeq" id="WP_159433495.1">
    <property type="nucleotide sequence ID" value="NZ_CBCSEA010000002.1"/>
</dbReference>
<evidence type="ECO:0000313" key="2">
    <source>
        <dbReference type="Proteomes" id="UP000184611"/>
    </source>
</evidence>
<reference evidence="2" key="1">
    <citation type="submission" date="2016-12" db="EMBL/GenBank/DDBJ databases">
        <authorList>
            <person name="Varghese N."/>
            <person name="Submissions S."/>
        </authorList>
    </citation>
    <scope>NUCLEOTIDE SEQUENCE [LARGE SCALE GENOMIC DNA]</scope>
    <source>
        <strain evidence="2">DSM 18830</strain>
    </source>
</reference>
<dbReference type="AlphaFoldDB" id="A0A1M7ZUG0"/>
<sequence>MKTIILLIISVLFLSNVSKIQKFNKQEISKYDKSAIQKEAKETNKISFRTPIIIIKRD</sequence>
<gene>
    <name evidence="1" type="ORF">SAMN05443547_0865</name>
</gene>
<organism evidence="1 2">
    <name type="scientific">Flavobacterium cucumis</name>
    <dbReference type="NCBI Taxonomy" id="416016"/>
    <lineage>
        <taxon>Bacteria</taxon>
        <taxon>Pseudomonadati</taxon>
        <taxon>Bacteroidota</taxon>
        <taxon>Flavobacteriia</taxon>
        <taxon>Flavobacteriales</taxon>
        <taxon>Flavobacteriaceae</taxon>
        <taxon>Flavobacterium</taxon>
    </lineage>
</organism>
<dbReference type="EMBL" id="FRYK01000001">
    <property type="protein sequence ID" value="SHO72531.1"/>
    <property type="molecule type" value="Genomic_DNA"/>
</dbReference>
<dbReference type="STRING" id="416016.SAMN05443547_0865"/>
<evidence type="ECO:0000313" key="1">
    <source>
        <dbReference type="EMBL" id="SHO72531.1"/>
    </source>
</evidence>
<protein>
    <submittedName>
        <fullName evidence="1">Uncharacterized protein</fullName>
    </submittedName>
</protein>
<dbReference type="Proteomes" id="UP000184611">
    <property type="component" value="Unassembled WGS sequence"/>
</dbReference>
<proteinExistence type="predicted"/>
<accession>A0A1M7ZUG0</accession>